<feature type="compositionally biased region" description="Basic and acidic residues" evidence="1">
    <location>
        <begin position="160"/>
        <end position="180"/>
    </location>
</feature>
<dbReference type="EMBL" id="FNCI01000015">
    <property type="protein sequence ID" value="SDG48663.1"/>
    <property type="molecule type" value="Genomic_DNA"/>
</dbReference>
<evidence type="ECO:0000313" key="3">
    <source>
        <dbReference type="Proteomes" id="UP000198641"/>
    </source>
</evidence>
<feature type="region of interest" description="Disordered" evidence="1">
    <location>
        <begin position="157"/>
        <end position="180"/>
    </location>
</feature>
<name>A0A1G7UMD5_9GAMM</name>
<gene>
    <name evidence="2" type="ORF">SAMN05216571_11562</name>
</gene>
<dbReference type="OrthoDB" id="5731018at2"/>
<evidence type="ECO:0008006" key="4">
    <source>
        <dbReference type="Google" id="ProtNLM"/>
    </source>
</evidence>
<evidence type="ECO:0000256" key="1">
    <source>
        <dbReference type="SAM" id="MobiDB-lite"/>
    </source>
</evidence>
<organism evidence="2 3">
    <name type="scientific">Onishia taeanensis</name>
    <dbReference type="NCBI Taxonomy" id="284577"/>
    <lineage>
        <taxon>Bacteria</taxon>
        <taxon>Pseudomonadati</taxon>
        <taxon>Pseudomonadota</taxon>
        <taxon>Gammaproteobacteria</taxon>
        <taxon>Oceanospirillales</taxon>
        <taxon>Halomonadaceae</taxon>
        <taxon>Onishia</taxon>
    </lineage>
</organism>
<protein>
    <recommendedName>
        <fullName evidence="4">Preprotein translocase subunit YajC</fullName>
    </recommendedName>
</protein>
<proteinExistence type="predicted"/>
<dbReference type="STRING" id="284577.SAMN05216571_11562"/>
<accession>A0A1G7UMD5</accession>
<reference evidence="2 3" key="1">
    <citation type="submission" date="2016-10" db="EMBL/GenBank/DDBJ databases">
        <authorList>
            <person name="de Groot N.N."/>
        </authorList>
    </citation>
    <scope>NUCLEOTIDE SEQUENCE [LARGE SCALE GENOMIC DNA]</scope>
    <source>
        <strain evidence="2 3">BH539</strain>
    </source>
</reference>
<dbReference type="Proteomes" id="UP000198641">
    <property type="component" value="Unassembled WGS sequence"/>
</dbReference>
<dbReference type="RefSeq" id="WP_092528245.1">
    <property type="nucleotide sequence ID" value="NZ_FNCI01000015.1"/>
</dbReference>
<dbReference type="AlphaFoldDB" id="A0A1G7UMD5"/>
<sequence>MVWLIILLVMGLMLSPMMWLRPSPQQQRMGKLREAASKAGIRVKLGDSPLHEGGQMASYRWAYPGEYPGPRFVLVREAVASDALKQFTDGWRWRIEPIRPLPSEAKARLETVLAELPADAKVVESSREGLTLWWEESLDVDAFERQRDNVLNLHQGLAGRSDEPAPRKLGFREMRDQARR</sequence>
<keyword evidence="3" id="KW-1185">Reference proteome</keyword>
<evidence type="ECO:0000313" key="2">
    <source>
        <dbReference type="EMBL" id="SDG48663.1"/>
    </source>
</evidence>